<evidence type="ECO:0000256" key="2">
    <source>
        <dbReference type="ARBA" id="ARBA00022516"/>
    </source>
</evidence>
<feature type="transmembrane region" description="Helical" evidence="10">
    <location>
        <begin position="34"/>
        <end position="51"/>
    </location>
</feature>
<keyword evidence="4 10" id="KW-0812">Transmembrane</keyword>
<feature type="transmembrane region" description="Helical" evidence="10">
    <location>
        <begin position="203"/>
        <end position="221"/>
    </location>
</feature>
<keyword evidence="5 10" id="KW-0276">Fatty acid metabolism</keyword>
<feature type="transmembrane region" description="Helical" evidence="10">
    <location>
        <begin position="63"/>
        <end position="83"/>
    </location>
</feature>
<comment type="catalytic activity">
    <reaction evidence="10">
        <text>a very-long-chain acyl-CoA + malonyl-CoA + H(+) = a very-long-chain 3-oxoacyl-CoA + CO2 + CoA</text>
        <dbReference type="Rhea" id="RHEA:32727"/>
        <dbReference type="ChEBI" id="CHEBI:15378"/>
        <dbReference type="ChEBI" id="CHEBI:16526"/>
        <dbReference type="ChEBI" id="CHEBI:57287"/>
        <dbReference type="ChEBI" id="CHEBI:57384"/>
        <dbReference type="ChEBI" id="CHEBI:90725"/>
        <dbReference type="ChEBI" id="CHEBI:90736"/>
        <dbReference type="EC" id="2.3.1.199"/>
    </reaction>
</comment>
<evidence type="ECO:0000256" key="7">
    <source>
        <dbReference type="ARBA" id="ARBA00023098"/>
    </source>
</evidence>
<keyword evidence="3 10" id="KW-0808">Transferase</keyword>
<keyword evidence="7 10" id="KW-0443">Lipid metabolism</keyword>
<dbReference type="InterPro" id="IPR002076">
    <property type="entry name" value="ELO_fam"/>
</dbReference>
<accession>A0ABQ7Q361</accession>
<comment type="subcellular location">
    <subcellularLocation>
        <location evidence="1">Membrane</location>
        <topology evidence="1">Multi-pass membrane protein</topology>
    </subcellularLocation>
</comment>
<keyword evidence="12" id="KW-1185">Reference proteome</keyword>
<evidence type="ECO:0000256" key="6">
    <source>
        <dbReference type="ARBA" id="ARBA00022989"/>
    </source>
</evidence>
<evidence type="ECO:0000256" key="5">
    <source>
        <dbReference type="ARBA" id="ARBA00022832"/>
    </source>
</evidence>
<evidence type="ECO:0000313" key="11">
    <source>
        <dbReference type="EMBL" id="KAG7299667.1"/>
    </source>
</evidence>
<dbReference type="PANTHER" id="PTHR11157:SF103">
    <property type="entry name" value="ELONGATION OF VERY LONG CHAIN FATTY ACIDS PROTEIN"/>
    <property type="match status" value="1"/>
</dbReference>
<dbReference type="PANTHER" id="PTHR11157">
    <property type="entry name" value="FATTY ACID ACYL TRANSFERASE-RELATED"/>
    <property type="match status" value="1"/>
</dbReference>
<evidence type="ECO:0000256" key="4">
    <source>
        <dbReference type="ARBA" id="ARBA00022692"/>
    </source>
</evidence>
<keyword evidence="8 10" id="KW-0472">Membrane</keyword>
<reference evidence="11 12" key="1">
    <citation type="submission" date="2021-06" db="EMBL/GenBank/DDBJ databases">
        <title>A haploid diamondback moth (Plutella xylostella L.) genome assembly resolves 31 chromosomes and identifies a diamide resistance mutation.</title>
        <authorList>
            <person name="Ward C.M."/>
            <person name="Perry K.D."/>
            <person name="Baker G."/>
            <person name="Powis K."/>
            <person name="Heckel D.G."/>
            <person name="Baxter S.W."/>
        </authorList>
    </citation>
    <scope>NUCLEOTIDE SEQUENCE [LARGE SCALE GENOMIC DNA]</scope>
    <source>
        <strain evidence="11 12">LV</strain>
        <tissue evidence="11">Single pupa</tissue>
    </source>
</reference>
<keyword evidence="9 10" id="KW-0275">Fatty acid biosynthesis</keyword>
<evidence type="ECO:0000313" key="12">
    <source>
        <dbReference type="Proteomes" id="UP000823941"/>
    </source>
</evidence>
<dbReference type="EMBL" id="JAHIBW010000022">
    <property type="protein sequence ID" value="KAG7299667.1"/>
    <property type="molecule type" value="Genomic_DNA"/>
</dbReference>
<dbReference type="Pfam" id="PF01151">
    <property type="entry name" value="ELO"/>
    <property type="match status" value="1"/>
</dbReference>
<feature type="transmembrane region" description="Helical" evidence="10">
    <location>
        <begin position="233"/>
        <end position="253"/>
    </location>
</feature>
<feature type="transmembrane region" description="Helical" evidence="10">
    <location>
        <begin position="168"/>
        <end position="191"/>
    </location>
</feature>
<gene>
    <name evidence="11" type="ORF">JYU34_016659</name>
</gene>
<organism evidence="11 12">
    <name type="scientific">Plutella xylostella</name>
    <name type="common">Diamondback moth</name>
    <name type="synonym">Plutella maculipennis</name>
    <dbReference type="NCBI Taxonomy" id="51655"/>
    <lineage>
        <taxon>Eukaryota</taxon>
        <taxon>Metazoa</taxon>
        <taxon>Ecdysozoa</taxon>
        <taxon>Arthropoda</taxon>
        <taxon>Hexapoda</taxon>
        <taxon>Insecta</taxon>
        <taxon>Pterygota</taxon>
        <taxon>Neoptera</taxon>
        <taxon>Endopterygota</taxon>
        <taxon>Lepidoptera</taxon>
        <taxon>Glossata</taxon>
        <taxon>Ditrysia</taxon>
        <taxon>Yponomeutoidea</taxon>
        <taxon>Plutellidae</taxon>
        <taxon>Plutella</taxon>
    </lineage>
</organism>
<proteinExistence type="inferred from homology"/>
<keyword evidence="6 10" id="KW-1133">Transmembrane helix</keyword>
<protein>
    <recommendedName>
        <fullName evidence="10">Elongation of very long chain fatty acids protein</fullName>
        <ecNumber evidence="10">2.3.1.199</ecNumber>
    </recommendedName>
    <alternativeName>
        <fullName evidence="10">Very-long-chain 3-oxoacyl-CoA synthase</fullName>
    </alternativeName>
</protein>
<evidence type="ECO:0000256" key="1">
    <source>
        <dbReference type="ARBA" id="ARBA00004141"/>
    </source>
</evidence>
<comment type="caution">
    <text evidence="11">The sequence shown here is derived from an EMBL/GenBank/DDBJ whole genome shotgun (WGS) entry which is preliminary data.</text>
</comment>
<evidence type="ECO:0000256" key="9">
    <source>
        <dbReference type="ARBA" id="ARBA00023160"/>
    </source>
</evidence>
<keyword evidence="2 10" id="KW-0444">Lipid biosynthesis</keyword>
<feature type="transmembrane region" description="Helical" evidence="10">
    <location>
        <begin position="145"/>
        <end position="162"/>
    </location>
</feature>
<dbReference type="Proteomes" id="UP000823941">
    <property type="component" value="Chromosome 22"/>
</dbReference>
<sequence length="275" mass="32290">MAAFIEQKGSHWDLTKSQFSDDELSDLPFMSSPVPILALLLAYLLFVLVIGPKLMEKRRAFELNSVLIIYNVFQVIVAAYLVYRYLSTLFEKGFVHSKCYMTDKTMRREIIIDIWLYLATKVTELMDTVFFVLRKKNKQITFLHLYHHSAMVFTTWAFLKYAPSDNVIYIGFSNSLVHVFMYTYYALSAVGPEAVKYLFWKKYMTSLQMIQFVSMFVHYLISLMYSECPPSKGVAVFFVLHILFFLYLFANFYSQSYNKNKKVSFNICMVDPKCK</sequence>
<evidence type="ECO:0000256" key="3">
    <source>
        <dbReference type="ARBA" id="ARBA00022679"/>
    </source>
</evidence>
<comment type="similarity">
    <text evidence="10">Belongs to the ELO family.</text>
</comment>
<feature type="transmembrane region" description="Helical" evidence="10">
    <location>
        <begin position="114"/>
        <end position="133"/>
    </location>
</feature>
<evidence type="ECO:0000256" key="10">
    <source>
        <dbReference type="RuleBase" id="RU361115"/>
    </source>
</evidence>
<name>A0ABQ7Q361_PLUXY</name>
<evidence type="ECO:0000256" key="8">
    <source>
        <dbReference type="ARBA" id="ARBA00023136"/>
    </source>
</evidence>
<dbReference type="EC" id="2.3.1.199" evidence="10"/>